<evidence type="ECO:0000256" key="2">
    <source>
        <dbReference type="SAM" id="Phobius"/>
    </source>
</evidence>
<dbReference type="VEuPathDB" id="GiardiaDB:SS50377_21112"/>
<keyword evidence="1 2" id="KW-0812">Transmembrane</keyword>
<organism evidence="4">
    <name type="scientific">Spironucleus salmonicida</name>
    <dbReference type="NCBI Taxonomy" id="348837"/>
    <lineage>
        <taxon>Eukaryota</taxon>
        <taxon>Metamonada</taxon>
        <taxon>Diplomonadida</taxon>
        <taxon>Hexamitidae</taxon>
        <taxon>Hexamitinae</taxon>
        <taxon>Spironucleus</taxon>
    </lineage>
</organism>
<reference evidence="5" key="2">
    <citation type="submission" date="2020-12" db="EMBL/GenBank/DDBJ databases">
        <title>New Spironucleus salmonicida genome in near-complete chromosomes.</title>
        <authorList>
            <person name="Xu F."/>
            <person name="Kurt Z."/>
            <person name="Jimenez-Gonzalez A."/>
            <person name="Astvaldsson A."/>
            <person name="Andersson J.O."/>
            <person name="Svard S.G."/>
        </authorList>
    </citation>
    <scope>NUCLEOTIDE SEQUENCE</scope>
    <source>
        <strain evidence="5">ATCC 50377</strain>
    </source>
</reference>
<dbReference type="Proteomes" id="UP000018208">
    <property type="component" value="Unassembled WGS sequence"/>
</dbReference>
<gene>
    <name evidence="4" type="ORF">SS50377_16193</name>
    <name evidence="5" type="ORF">SS50377_21112</name>
</gene>
<evidence type="ECO:0000313" key="5">
    <source>
        <dbReference type="EMBL" id="KAH0577758.1"/>
    </source>
</evidence>
<evidence type="ECO:0000313" key="6">
    <source>
        <dbReference type="Proteomes" id="UP000018208"/>
    </source>
</evidence>
<keyword evidence="2" id="KW-0472">Membrane</keyword>
<dbReference type="SMART" id="SM01190">
    <property type="entry name" value="EMP24_GP25L"/>
    <property type="match status" value="1"/>
</dbReference>
<protein>
    <submittedName>
        <fullName evidence="4">Emp24/gp25L/p24 family/GOLD domain-containing protein</fullName>
    </submittedName>
</protein>
<dbReference type="PROSITE" id="PS50866">
    <property type="entry name" value="GOLD"/>
    <property type="match status" value="1"/>
</dbReference>
<dbReference type="InterPro" id="IPR009038">
    <property type="entry name" value="GOLD_dom"/>
</dbReference>
<feature type="domain" description="GOLD" evidence="3">
    <location>
        <begin position="16"/>
        <end position="101"/>
    </location>
</feature>
<dbReference type="GO" id="GO:0016020">
    <property type="term" value="C:membrane"/>
    <property type="evidence" value="ECO:0007669"/>
    <property type="project" value="UniProtKB-SubCell"/>
</dbReference>
<dbReference type="Pfam" id="PF01105">
    <property type="entry name" value="EMP24_GP25L"/>
    <property type="match status" value="1"/>
</dbReference>
<comment type="subcellular location">
    <subcellularLocation>
        <location evidence="1">Membrane</location>
        <topology evidence="1">Single-pass type I membrane protein</topology>
    </subcellularLocation>
</comment>
<accession>V6LHW0</accession>
<dbReference type="EMBL" id="AUWU02000001">
    <property type="protein sequence ID" value="KAH0577758.1"/>
    <property type="molecule type" value="Genomic_DNA"/>
</dbReference>
<evidence type="ECO:0000259" key="3">
    <source>
        <dbReference type="PROSITE" id="PS50866"/>
    </source>
</evidence>
<proteinExistence type="inferred from homology"/>
<evidence type="ECO:0000256" key="1">
    <source>
        <dbReference type="RuleBase" id="RU003827"/>
    </source>
</evidence>
<dbReference type="EMBL" id="KI546130">
    <property type="protein sequence ID" value="EST43893.1"/>
    <property type="molecule type" value="Genomic_DNA"/>
</dbReference>
<sequence>MIGLLGLVFNLSTGMNTCFYEDLPANSRLLGTYQADSENHFPLIQLSITANGKQLFTSLDVHSAQKFDILTQFSGIHEICFNTVRVEDNSGQRLVTFTLEIGEIPGVASDRITSVRKIKQYAVEVNKEQNYAAQRLQGLMNLGSTAGKTVFMVGLLGIVVGVSVAFMQSFWLTVQVKKRI</sequence>
<comment type="similarity">
    <text evidence="1">Belongs to the EMP24/GP25L family.</text>
</comment>
<name>V6LHW0_9EUKA</name>
<evidence type="ECO:0000313" key="4">
    <source>
        <dbReference type="EMBL" id="EST43893.1"/>
    </source>
</evidence>
<keyword evidence="2" id="KW-1133">Transmembrane helix</keyword>
<keyword evidence="6" id="KW-1185">Reference proteome</keyword>
<dbReference type="AlphaFoldDB" id="V6LHW0"/>
<reference evidence="4 5" key="1">
    <citation type="journal article" date="2014" name="PLoS Genet.">
        <title>The Genome of Spironucleus salmonicida Highlights a Fish Pathogen Adapted to Fluctuating Environments.</title>
        <authorList>
            <person name="Xu F."/>
            <person name="Jerlstrom-Hultqvist J."/>
            <person name="Einarsson E."/>
            <person name="Astvaldsson A."/>
            <person name="Svard S.G."/>
            <person name="Andersson J.O."/>
        </authorList>
    </citation>
    <scope>NUCLEOTIDE SEQUENCE</scope>
    <source>
        <strain evidence="5">ATCC 50377</strain>
    </source>
</reference>
<feature type="transmembrane region" description="Helical" evidence="2">
    <location>
        <begin position="150"/>
        <end position="174"/>
    </location>
</feature>
<dbReference type="OrthoDB" id="3427at2759"/>